<dbReference type="GeneID" id="66101372"/>
<feature type="region of interest" description="Disordered" evidence="1">
    <location>
        <begin position="87"/>
        <end position="143"/>
    </location>
</feature>
<proteinExistence type="predicted"/>
<dbReference type="Proteomes" id="UP000812287">
    <property type="component" value="Unassembled WGS sequence"/>
</dbReference>
<feature type="compositionally biased region" description="Low complexity" evidence="1">
    <location>
        <begin position="133"/>
        <end position="143"/>
    </location>
</feature>
<protein>
    <submittedName>
        <fullName evidence="2">Uncharacterized protein</fullName>
    </submittedName>
</protein>
<organism evidence="2 3">
    <name type="scientific">Guyanagaster necrorhizus</name>
    <dbReference type="NCBI Taxonomy" id="856835"/>
    <lineage>
        <taxon>Eukaryota</taxon>
        <taxon>Fungi</taxon>
        <taxon>Dikarya</taxon>
        <taxon>Basidiomycota</taxon>
        <taxon>Agaricomycotina</taxon>
        <taxon>Agaricomycetes</taxon>
        <taxon>Agaricomycetidae</taxon>
        <taxon>Agaricales</taxon>
        <taxon>Marasmiineae</taxon>
        <taxon>Physalacriaceae</taxon>
        <taxon>Guyanagaster</taxon>
    </lineage>
</organism>
<name>A0A9P8ATQ7_9AGAR</name>
<accession>A0A9P8ATQ7</accession>
<dbReference type="AlphaFoldDB" id="A0A9P8ATQ7"/>
<keyword evidence="3" id="KW-1185">Reference proteome</keyword>
<evidence type="ECO:0000256" key="1">
    <source>
        <dbReference type="SAM" id="MobiDB-lite"/>
    </source>
</evidence>
<feature type="compositionally biased region" description="Polar residues" evidence="1">
    <location>
        <begin position="108"/>
        <end position="124"/>
    </location>
</feature>
<evidence type="ECO:0000313" key="2">
    <source>
        <dbReference type="EMBL" id="KAG7447664.1"/>
    </source>
</evidence>
<reference evidence="2" key="1">
    <citation type="submission" date="2020-11" db="EMBL/GenBank/DDBJ databases">
        <title>Adaptations for nitrogen fixation in a non-lichenized fungal sporocarp promotes dispersal by wood-feeding termites.</title>
        <authorList>
            <consortium name="DOE Joint Genome Institute"/>
            <person name="Koch R.A."/>
            <person name="Yoon G."/>
            <person name="Arayal U."/>
            <person name="Lail K."/>
            <person name="Amirebrahimi M."/>
            <person name="Labutti K."/>
            <person name="Lipzen A."/>
            <person name="Riley R."/>
            <person name="Barry K."/>
            <person name="Henrissat B."/>
            <person name="Grigoriev I.V."/>
            <person name="Herr J.R."/>
            <person name="Aime M.C."/>
        </authorList>
    </citation>
    <scope>NUCLEOTIDE SEQUENCE</scope>
    <source>
        <strain evidence="2">MCA 3950</strain>
    </source>
</reference>
<comment type="caution">
    <text evidence="2">The sequence shown here is derived from an EMBL/GenBank/DDBJ whole genome shotgun (WGS) entry which is preliminary data.</text>
</comment>
<evidence type="ECO:0000313" key="3">
    <source>
        <dbReference type="Proteomes" id="UP000812287"/>
    </source>
</evidence>
<sequence length="307" mass="34500">MYLFIEFKRLVAREESCFFVAMSPEMFWSTHKLALSLFLKRHLLFDVGWRVMPLAHLRPSRAAAHQSHSSIPSLNAFVPHPRNQMRVNREDGARNTPIWSHRLPCPRRSQSSSSHTVADSTQGRARSRPPHLSSTTTSAPSSWTSSQVKVVVHSWVDVLLPYLVVTLELQIHTQDAYVSPRGLGERSCNQGPRGINPLDHILRPLLALPCPKRKHQTNVIMPLGRKLLVRHASCLQSFAAAFLKQCIYYPLLTGRASFSIDGNINVSVVISPSKDSYGYSLSESSRSSVEEKDLPLYLSSDCCVQMD</sequence>
<dbReference type="RefSeq" id="XP_043041164.1">
    <property type="nucleotide sequence ID" value="XM_043179078.1"/>
</dbReference>
<dbReference type="EMBL" id="MU250531">
    <property type="protein sequence ID" value="KAG7447664.1"/>
    <property type="molecule type" value="Genomic_DNA"/>
</dbReference>
<gene>
    <name evidence="2" type="ORF">BT62DRAFT_1075035</name>
</gene>